<feature type="compositionally biased region" description="Polar residues" evidence="2">
    <location>
        <begin position="228"/>
        <end position="245"/>
    </location>
</feature>
<gene>
    <name evidence="5" type="ORF">PHMEG_00038158</name>
</gene>
<evidence type="ECO:0000313" key="6">
    <source>
        <dbReference type="Proteomes" id="UP000198211"/>
    </source>
</evidence>
<dbReference type="PROSITE" id="PS50158">
    <property type="entry name" value="ZF_CCHC"/>
    <property type="match status" value="1"/>
</dbReference>
<evidence type="ECO:0000256" key="2">
    <source>
        <dbReference type="SAM" id="MobiDB-lite"/>
    </source>
</evidence>
<dbReference type="GO" id="GO:0008270">
    <property type="term" value="F:zinc ion binding"/>
    <property type="evidence" value="ECO:0007669"/>
    <property type="project" value="UniProtKB-KW"/>
</dbReference>
<organism evidence="5 6">
    <name type="scientific">Phytophthora megakarya</name>
    <dbReference type="NCBI Taxonomy" id="4795"/>
    <lineage>
        <taxon>Eukaryota</taxon>
        <taxon>Sar</taxon>
        <taxon>Stramenopiles</taxon>
        <taxon>Oomycota</taxon>
        <taxon>Peronosporomycetes</taxon>
        <taxon>Peronosporales</taxon>
        <taxon>Peronosporaceae</taxon>
        <taxon>Phytophthora</taxon>
    </lineage>
</organism>
<keyword evidence="6" id="KW-1185">Reference proteome</keyword>
<dbReference type="OrthoDB" id="127632at2759"/>
<reference evidence="6" key="1">
    <citation type="submission" date="2017-03" db="EMBL/GenBank/DDBJ databases">
        <title>Phytopthora megakarya and P. palmivora, two closely related causual agents of cacao black pod achieved similar genome size and gene model numbers by different mechanisms.</title>
        <authorList>
            <person name="Ali S."/>
            <person name="Shao J."/>
            <person name="Larry D.J."/>
            <person name="Kronmiller B."/>
            <person name="Shen D."/>
            <person name="Strem M.D."/>
            <person name="Melnick R.L."/>
            <person name="Guiltinan M.J."/>
            <person name="Tyler B.M."/>
            <person name="Meinhardt L.W."/>
            <person name="Bailey B.A."/>
        </authorList>
    </citation>
    <scope>NUCLEOTIDE SEQUENCE [LARGE SCALE GENOMIC DNA]</scope>
    <source>
        <strain evidence="6">zdho120</strain>
    </source>
</reference>
<dbReference type="PROSITE" id="PS50175">
    <property type="entry name" value="ASP_PROT_RETROV"/>
    <property type="match status" value="1"/>
</dbReference>
<feature type="compositionally biased region" description="Polar residues" evidence="2">
    <location>
        <begin position="190"/>
        <end position="201"/>
    </location>
</feature>
<feature type="non-terminal residue" evidence="5">
    <location>
        <position position="365"/>
    </location>
</feature>
<proteinExistence type="predicted"/>
<dbReference type="GO" id="GO:0003676">
    <property type="term" value="F:nucleic acid binding"/>
    <property type="evidence" value="ECO:0007669"/>
    <property type="project" value="InterPro"/>
</dbReference>
<dbReference type="InterPro" id="IPR036875">
    <property type="entry name" value="Znf_CCHC_sf"/>
</dbReference>
<protein>
    <recommendedName>
        <fullName evidence="7">CCHC-type domain-containing protein</fullName>
    </recommendedName>
</protein>
<dbReference type="AlphaFoldDB" id="A0A225UHP1"/>
<evidence type="ECO:0000313" key="5">
    <source>
        <dbReference type="EMBL" id="OWY92717.1"/>
    </source>
</evidence>
<accession>A0A225UHP1</accession>
<comment type="caution">
    <text evidence="5">The sequence shown here is derived from an EMBL/GenBank/DDBJ whole genome shotgun (WGS) entry which is preliminary data.</text>
</comment>
<keyword evidence="1" id="KW-0863">Zinc-finger</keyword>
<evidence type="ECO:0008006" key="7">
    <source>
        <dbReference type="Google" id="ProtNLM"/>
    </source>
</evidence>
<dbReference type="Proteomes" id="UP000198211">
    <property type="component" value="Unassembled WGS sequence"/>
</dbReference>
<evidence type="ECO:0000259" key="3">
    <source>
        <dbReference type="PROSITE" id="PS50158"/>
    </source>
</evidence>
<dbReference type="GO" id="GO:0006508">
    <property type="term" value="P:proteolysis"/>
    <property type="evidence" value="ECO:0007669"/>
    <property type="project" value="InterPro"/>
</dbReference>
<feature type="domain" description="Peptidase A2" evidence="4">
    <location>
        <begin position="333"/>
        <end position="347"/>
    </location>
</feature>
<keyword evidence="1" id="KW-0862">Zinc</keyword>
<dbReference type="InterPro" id="IPR001878">
    <property type="entry name" value="Znf_CCHC"/>
</dbReference>
<feature type="compositionally biased region" description="Low complexity" evidence="2">
    <location>
        <begin position="215"/>
        <end position="224"/>
    </location>
</feature>
<evidence type="ECO:0000259" key="4">
    <source>
        <dbReference type="PROSITE" id="PS50175"/>
    </source>
</evidence>
<feature type="domain" description="CCHC-type" evidence="3">
    <location>
        <begin position="247"/>
        <end position="262"/>
    </location>
</feature>
<evidence type="ECO:0000256" key="1">
    <source>
        <dbReference type="PROSITE-ProRule" id="PRU00047"/>
    </source>
</evidence>
<feature type="region of interest" description="Disordered" evidence="2">
    <location>
        <begin position="186"/>
        <end position="245"/>
    </location>
</feature>
<dbReference type="SUPFAM" id="SSF57756">
    <property type="entry name" value="Retrovirus zinc finger-like domains"/>
    <property type="match status" value="1"/>
</dbReference>
<sequence length="365" mass="40456">MKDRRVFMHAYETYFHALSAFDTGFGRPFIMPVSGCIEERTCKMICLYEFQKSPNEVSENEWIAYFLQAREPELEDYTTVDTAMKNLKMRLIFPDAASRMGQLRTDMHRILDEYTVEQVMLEREQNKVVKYFVAALEPADFREAIQKRLEYTQHKALKTDIVKCYAWILDQLKAYLVWQPPVVHMKPQARPQNKPGNLQRKQQLDGGSKHGATGGTASPSSSEGKTGPTANKASPKSRNGGQTRRSCLKCGSLAHLVRKCPDVTPDEVDRLLAARKTTLDSETNTGVKRVKVVQVGGAGTVGVKSTGEPSAPVRSLIDDNGTAQATINGYTLQTSLLDSGADDSVVSGGIMRALESAGVTIQEYP</sequence>
<dbReference type="GO" id="GO:0004190">
    <property type="term" value="F:aspartic-type endopeptidase activity"/>
    <property type="evidence" value="ECO:0007669"/>
    <property type="project" value="InterPro"/>
</dbReference>
<keyword evidence="1" id="KW-0479">Metal-binding</keyword>
<dbReference type="EMBL" id="NBNE01017465">
    <property type="protein sequence ID" value="OWY92717.1"/>
    <property type="molecule type" value="Genomic_DNA"/>
</dbReference>
<dbReference type="InterPro" id="IPR001995">
    <property type="entry name" value="Peptidase_A2_cat"/>
</dbReference>
<name>A0A225UHP1_9STRA</name>